<feature type="transmembrane region" description="Helical" evidence="10">
    <location>
        <begin position="26"/>
        <end position="49"/>
    </location>
</feature>
<evidence type="ECO:0000256" key="5">
    <source>
        <dbReference type="ARBA" id="ARBA00023040"/>
    </source>
</evidence>
<evidence type="ECO:0000256" key="9">
    <source>
        <dbReference type="RuleBase" id="RU000688"/>
    </source>
</evidence>
<keyword evidence="7 9" id="KW-0675">Receptor</keyword>
<dbReference type="OMA" id="WAWSITI"/>
<reference evidence="12 13" key="1">
    <citation type="journal article" date="2018" name="Sci. Rep.">
        <title>Comparative analysis of the Pocillopora damicornis genome highlights role of immune system in coral evolution.</title>
        <authorList>
            <person name="Cunning R."/>
            <person name="Bay R.A."/>
            <person name="Gillette P."/>
            <person name="Baker A.C."/>
            <person name="Traylor-Knowles N."/>
        </authorList>
    </citation>
    <scope>NUCLEOTIDE SEQUENCE [LARGE SCALE GENOMIC DNA]</scope>
    <source>
        <strain evidence="12">RSMAS</strain>
        <tissue evidence="12">Whole animal</tissue>
    </source>
</reference>
<dbReference type="AlphaFoldDB" id="A0A3M6T6J4"/>
<organism evidence="12 13">
    <name type="scientific">Pocillopora damicornis</name>
    <name type="common">Cauliflower coral</name>
    <name type="synonym">Millepora damicornis</name>
    <dbReference type="NCBI Taxonomy" id="46731"/>
    <lineage>
        <taxon>Eukaryota</taxon>
        <taxon>Metazoa</taxon>
        <taxon>Cnidaria</taxon>
        <taxon>Anthozoa</taxon>
        <taxon>Hexacorallia</taxon>
        <taxon>Scleractinia</taxon>
        <taxon>Astrocoeniina</taxon>
        <taxon>Pocilloporidae</taxon>
        <taxon>Pocillopora</taxon>
    </lineage>
</organism>
<keyword evidence="13" id="KW-1185">Reference proteome</keyword>
<comment type="subcellular location">
    <subcellularLocation>
        <location evidence="1">Cell membrane</location>
        <topology evidence="1">Multi-pass membrane protein</topology>
    </subcellularLocation>
</comment>
<dbReference type="EMBL" id="RCHS01004213">
    <property type="protein sequence ID" value="RMX36913.1"/>
    <property type="molecule type" value="Genomic_DNA"/>
</dbReference>
<dbReference type="STRING" id="46731.A0A3M6T6J4"/>
<evidence type="ECO:0000256" key="8">
    <source>
        <dbReference type="ARBA" id="ARBA00023224"/>
    </source>
</evidence>
<feature type="transmembrane region" description="Helical" evidence="10">
    <location>
        <begin position="275"/>
        <end position="297"/>
    </location>
</feature>
<dbReference type="InterPro" id="IPR017452">
    <property type="entry name" value="GPCR_Rhodpsn_7TM"/>
</dbReference>
<keyword evidence="3 9" id="KW-0812">Transmembrane</keyword>
<feature type="domain" description="G-protein coupled receptors family 1 profile" evidence="11">
    <location>
        <begin position="42"/>
        <end position="294"/>
    </location>
</feature>
<proteinExistence type="inferred from homology"/>
<evidence type="ECO:0000256" key="2">
    <source>
        <dbReference type="ARBA" id="ARBA00022475"/>
    </source>
</evidence>
<feature type="transmembrane region" description="Helical" evidence="10">
    <location>
        <begin position="142"/>
        <end position="165"/>
    </location>
</feature>
<sequence>MSLLQNESLVIEKNCSDSNANNLKTALHASVIILIMTLIVLGNLMVLIVTFRQRSRPSVRVANMFIANLAVVDLSVAVLLFPFSVVTILLRRWAFGEALCQFNGATNMIAGAASILTMAVISFDRYRAIVSPPGSKVTPKQAWVLLAVIWAWSITIGVLPVLGWNQYAHSSLNTMCKISFSEGRGYILLVIISCFVMPLLAMFYCYLRIFFKVRFHKKQVQRWSDSRQSQKNFRRETKTAQVVFTVLFVFVVCWTPFVIVHFLQSLPTISISRVIFHSVTLVAGVHSVCNPIIYTTMNRAFRNELRQVCQCVVCGRVKCCGGDNLVQPFSLETSFTQRS</sequence>
<dbReference type="CDD" id="cd00637">
    <property type="entry name" value="7tm_classA_rhodopsin-like"/>
    <property type="match status" value="1"/>
</dbReference>
<feature type="transmembrane region" description="Helical" evidence="10">
    <location>
        <begin position="61"/>
        <end position="90"/>
    </location>
</feature>
<dbReference type="Pfam" id="PF00001">
    <property type="entry name" value="7tm_1"/>
    <property type="match status" value="1"/>
</dbReference>
<dbReference type="Gene3D" id="1.20.1070.10">
    <property type="entry name" value="Rhodopsin 7-helix transmembrane proteins"/>
    <property type="match status" value="1"/>
</dbReference>
<keyword evidence="2" id="KW-1003">Cell membrane</keyword>
<evidence type="ECO:0000313" key="13">
    <source>
        <dbReference type="Proteomes" id="UP000275408"/>
    </source>
</evidence>
<evidence type="ECO:0000256" key="6">
    <source>
        <dbReference type="ARBA" id="ARBA00023136"/>
    </source>
</evidence>
<evidence type="ECO:0000313" key="12">
    <source>
        <dbReference type="EMBL" id="RMX36913.1"/>
    </source>
</evidence>
<protein>
    <recommendedName>
        <fullName evidence="11">G-protein coupled receptors family 1 profile domain-containing protein</fullName>
    </recommendedName>
</protein>
<name>A0A3M6T6J4_POCDA</name>
<dbReference type="Proteomes" id="UP000275408">
    <property type="component" value="Unassembled WGS sequence"/>
</dbReference>
<dbReference type="GO" id="GO:0004930">
    <property type="term" value="F:G protein-coupled receptor activity"/>
    <property type="evidence" value="ECO:0007669"/>
    <property type="project" value="UniProtKB-KW"/>
</dbReference>
<dbReference type="PANTHER" id="PTHR22752:SF14">
    <property type="entry name" value="G-PROTEIN COUPLED RECEPTORS FAMILY 1 PROFILE DOMAIN-CONTAINING PROTEIN"/>
    <property type="match status" value="1"/>
</dbReference>
<dbReference type="PROSITE" id="PS00237">
    <property type="entry name" value="G_PROTEIN_RECEP_F1_1"/>
    <property type="match status" value="1"/>
</dbReference>
<feature type="transmembrane region" description="Helical" evidence="10">
    <location>
        <begin position="102"/>
        <end position="121"/>
    </location>
</feature>
<dbReference type="GO" id="GO:0005886">
    <property type="term" value="C:plasma membrane"/>
    <property type="evidence" value="ECO:0007669"/>
    <property type="project" value="UniProtKB-SubCell"/>
</dbReference>
<gene>
    <name evidence="12" type="ORF">pdam_00001024</name>
</gene>
<dbReference type="PROSITE" id="PS50262">
    <property type="entry name" value="G_PROTEIN_RECEP_F1_2"/>
    <property type="match status" value="1"/>
</dbReference>
<feature type="transmembrane region" description="Helical" evidence="10">
    <location>
        <begin position="242"/>
        <end position="263"/>
    </location>
</feature>
<evidence type="ECO:0000256" key="3">
    <source>
        <dbReference type="ARBA" id="ARBA00022692"/>
    </source>
</evidence>
<evidence type="ECO:0000256" key="4">
    <source>
        <dbReference type="ARBA" id="ARBA00022989"/>
    </source>
</evidence>
<evidence type="ECO:0000256" key="10">
    <source>
        <dbReference type="SAM" id="Phobius"/>
    </source>
</evidence>
<dbReference type="PANTHER" id="PTHR22752">
    <property type="entry name" value="G PROTEIN-COUPLED RECEPTOR"/>
    <property type="match status" value="1"/>
</dbReference>
<dbReference type="SUPFAM" id="SSF81321">
    <property type="entry name" value="Family A G protein-coupled receptor-like"/>
    <property type="match status" value="1"/>
</dbReference>
<comment type="caution">
    <text evidence="12">The sequence shown here is derived from an EMBL/GenBank/DDBJ whole genome shotgun (WGS) entry which is preliminary data.</text>
</comment>
<evidence type="ECO:0000259" key="11">
    <source>
        <dbReference type="PROSITE" id="PS50262"/>
    </source>
</evidence>
<keyword evidence="5 9" id="KW-0297">G-protein coupled receptor</keyword>
<feature type="transmembrane region" description="Helical" evidence="10">
    <location>
        <begin position="185"/>
        <end position="207"/>
    </location>
</feature>
<keyword evidence="4 10" id="KW-1133">Transmembrane helix</keyword>
<comment type="similarity">
    <text evidence="9">Belongs to the G-protein coupled receptor 1 family.</text>
</comment>
<dbReference type="PRINTS" id="PR00237">
    <property type="entry name" value="GPCRRHODOPSN"/>
</dbReference>
<keyword evidence="8 9" id="KW-0807">Transducer</keyword>
<dbReference type="InterPro" id="IPR000276">
    <property type="entry name" value="GPCR_Rhodpsn"/>
</dbReference>
<evidence type="ECO:0000256" key="7">
    <source>
        <dbReference type="ARBA" id="ARBA00023170"/>
    </source>
</evidence>
<feature type="non-terminal residue" evidence="12">
    <location>
        <position position="339"/>
    </location>
</feature>
<accession>A0A3M6T6J4</accession>
<keyword evidence="6 10" id="KW-0472">Membrane</keyword>
<evidence type="ECO:0000256" key="1">
    <source>
        <dbReference type="ARBA" id="ARBA00004651"/>
    </source>
</evidence>
<dbReference type="OrthoDB" id="10034726at2759"/>